<dbReference type="PANTHER" id="PTHR48448">
    <property type="entry name" value="MUTL PROTEIN ISOFORM 1"/>
    <property type="match status" value="1"/>
</dbReference>
<reference evidence="1" key="2">
    <citation type="submission" date="2019-01" db="UniProtKB">
        <authorList>
            <consortium name="EnsemblPlants"/>
        </authorList>
    </citation>
    <scope>IDENTIFICATION</scope>
    <source>
        <strain evidence="1">cv. Heinz 1706</strain>
    </source>
</reference>
<dbReference type="STRING" id="4081.A0A3Q7I7Y0"/>
<dbReference type="PaxDb" id="4081-Solyc09g090890.1.1"/>
<organism evidence="1">
    <name type="scientific">Solanum lycopersicum</name>
    <name type="common">Tomato</name>
    <name type="synonym">Lycopersicon esculentum</name>
    <dbReference type="NCBI Taxonomy" id="4081"/>
    <lineage>
        <taxon>Eukaryota</taxon>
        <taxon>Viridiplantae</taxon>
        <taxon>Streptophyta</taxon>
        <taxon>Embryophyta</taxon>
        <taxon>Tracheophyta</taxon>
        <taxon>Spermatophyta</taxon>
        <taxon>Magnoliopsida</taxon>
        <taxon>eudicotyledons</taxon>
        <taxon>Gunneridae</taxon>
        <taxon>Pentapetalae</taxon>
        <taxon>asterids</taxon>
        <taxon>lamiids</taxon>
        <taxon>Solanales</taxon>
        <taxon>Solanaceae</taxon>
        <taxon>Solanoideae</taxon>
        <taxon>Solaneae</taxon>
        <taxon>Solanum</taxon>
        <taxon>Solanum subgen. Lycopersicon</taxon>
    </lineage>
</organism>
<dbReference type="InParanoid" id="A0A3Q7I7Y0"/>
<sequence length="139" mass="15544">HAHPGSPYVFGLVGNDQDLDFPEPMPVVGISRSAKGYCIISVYGTMKTCFLEDGLTEEAVVTKLRTFFFLRIGKQTKLRTYRCHHLFLHNSSKKNSSGLQIAVLFLPLLIRELSSLAKGPNTHTLGHSSYSYIYLFGCM</sequence>
<dbReference type="InterPro" id="IPR053276">
    <property type="entry name" value="MtDNA_mismatch_repair_MutS"/>
</dbReference>
<dbReference type="AlphaFoldDB" id="A0A3Q7I7Y0"/>
<reference evidence="1" key="1">
    <citation type="journal article" date="2012" name="Nature">
        <title>The tomato genome sequence provides insights into fleshy fruit evolution.</title>
        <authorList>
            <consortium name="Tomato Genome Consortium"/>
        </authorList>
    </citation>
    <scope>NUCLEOTIDE SEQUENCE [LARGE SCALE GENOMIC DNA]</scope>
    <source>
        <strain evidence="1">cv. Heinz 1706</strain>
    </source>
</reference>
<dbReference type="PANTHER" id="PTHR48448:SF1">
    <property type="entry name" value="MUTL PROTEIN ISOFORM 1"/>
    <property type="match status" value="1"/>
</dbReference>
<keyword evidence="2" id="KW-1185">Reference proteome</keyword>
<accession>A0A3Q7I7Y0</accession>
<evidence type="ECO:0000313" key="1">
    <source>
        <dbReference type="EnsemblPlants" id="Solyc09g090890.2.1"/>
    </source>
</evidence>
<protein>
    <submittedName>
        <fullName evidence="1">Uncharacterized protein</fullName>
    </submittedName>
</protein>
<dbReference type="Gramene" id="Solyc09g090890.2.1">
    <property type="protein sequence ID" value="Solyc09g090890.2.1"/>
    <property type="gene ID" value="Solyc09g090890.2"/>
</dbReference>
<dbReference type="Proteomes" id="UP000004994">
    <property type="component" value="Chromosome 9"/>
</dbReference>
<proteinExistence type="predicted"/>
<evidence type="ECO:0000313" key="2">
    <source>
        <dbReference type="Proteomes" id="UP000004994"/>
    </source>
</evidence>
<name>A0A3Q7I7Y0_SOLLC</name>
<dbReference type="EnsemblPlants" id="Solyc09g090890.2.1">
    <property type="protein sequence ID" value="Solyc09g090890.2.1"/>
    <property type="gene ID" value="Solyc09g090890.2"/>
</dbReference>